<evidence type="ECO:0000259" key="1">
    <source>
        <dbReference type="Pfam" id="PF22554"/>
    </source>
</evidence>
<name>A0ABR7W7Z1_9ACTN</name>
<dbReference type="Proteomes" id="UP000602395">
    <property type="component" value="Unassembled WGS sequence"/>
</dbReference>
<dbReference type="RefSeq" id="WP_190265902.1">
    <property type="nucleotide sequence ID" value="NZ_BAABAD010000003.1"/>
</dbReference>
<proteinExistence type="predicted"/>
<organism evidence="2 3">
    <name type="scientific">Gordonia hankookensis</name>
    <dbReference type="NCBI Taxonomy" id="589403"/>
    <lineage>
        <taxon>Bacteria</taxon>
        <taxon>Bacillati</taxon>
        <taxon>Actinomycetota</taxon>
        <taxon>Actinomycetes</taxon>
        <taxon>Mycobacteriales</taxon>
        <taxon>Gordoniaceae</taxon>
        <taxon>Gordonia</taxon>
    </lineage>
</organism>
<sequence length="93" mass="10260">MRYQAELERLTTLDADAISRACSSREAVMELIEVAIDECIEYDELADEHLATGDHEDAAYCRQEAAAWRATTAVLQTLGAATFRPRRRSAGAA</sequence>
<reference evidence="2 3" key="1">
    <citation type="submission" date="2020-09" db="EMBL/GenBank/DDBJ databases">
        <title>Novel species in genus Gordonia.</title>
        <authorList>
            <person name="Zhang G."/>
        </authorList>
    </citation>
    <scope>NUCLEOTIDE SEQUENCE [LARGE SCALE GENOMIC DNA]</scope>
    <source>
        <strain evidence="2 3">ON-33</strain>
    </source>
</reference>
<evidence type="ECO:0000313" key="2">
    <source>
        <dbReference type="EMBL" id="MBD1318934.1"/>
    </source>
</evidence>
<feature type="domain" description="TY-Chap C-terminal" evidence="1">
    <location>
        <begin position="1"/>
        <end position="77"/>
    </location>
</feature>
<evidence type="ECO:0000313" key="3">
    <source>
        <dbReference type="Proteomes" id="UP000602395"/>
    </source>
</evidence>
<gene>
    <name evidence="2" type="ORF">IDF66_04995</name>
</gene>
<dbReference type="Pfam" id="PF22554">
    <property type="entry name" value="Chap-C"/>
    <property type="match status" value="1"/>
</dbReference>
<comment type="caution">
    <text evidence="2">The sequence shown here is derived from an EMBL/GenBank/DDBJ whole genome shotgun (WGS) entry which is preliminary data.</text>
</comment>
<dbReference type="InterPro" id="IPR054342">
    <property type="entry name" value="TY-Chap_C"/>
</dbReference>
<accession>A0ABR7W7Z1</accession>
<keyword evidence="3" id="KW-1185">Reference proteome</keyword>
<dbReference type="EMBL" id="JACWMS010000001">
    <property type="protein sequence ID" value="MBD1318934.1"/>
    <property type="molecule type" value="Genomic_DNA"/>
</dbReference>
<protein>
    <recommendedName>
        <fullName evidence="1">TY-Chap C-terminal domain-containing protein</fullName>
    </recommendedName>
</protein>